<comment type="caution">
    <text evidence="3">The sequence shown here is derived from an EMBL/GenBank/DDBJ whole genome shotgun (WGS) entry which is preliminary data.</text>
</comment>
<dbReference type="EMBL" id="VXMH01000100">
    <property type="protein sequence ID" value="MYC96912.1"/>
    <property type="molecule type" value="Genomic_DNA"/>
</dbReference>
<dbReference type="PANTHER" id="PTHR33352">
    <property type="entry name" value="SLR1095 PROTEIN"/>
    <property type="match status" value="1"/>
</dbReference>
<dbReference type="InterPro" id="IPR008538">
    <property type="entry name" value="Uma2"/>
</dbReference>
<dbReference type="CDD" id="cd06260">
    <property type="entry name" value="DUF820-like"/>
    <property type="match status" value="1"/>
</dbReference>
<organism evidence="3">
    <name type="scientific">Caldilineaceae bacterium SB0661_bin_32</name>
    <dbReference type="NCBI Taxonomy" id="2605255"/>
    <lineage>
        <taxon>Bacteria</taxon>
        <taxon>Bacillati</taxon>
        <taxon>Chloroflexota</taxon>
        <taxon>Caldilineae</taxon>
        <taxon>Caldilineales</taxon>
        <taxon>Caldilineaceae</taxon>
    </lineage>
</organism>
<keyword evidence="3" id="KW-0540">Nuclease</keyword>
<evidence type="ECO:0000259" key="2">
    <source>
        <dbReference type="Pfam" id="PF05685"/>
    </source>
</evidence>
<dbReference type="PANTHER" id="PTHR33352:SF2">
    <property type="entry name" value="SLL0995 PROTEIN"/>
    <property type="match status" value="1"/>
</dbReference>
<feature type="domain" description="Putative restriction endonuclease" evidence="2">
    <location>
        <begin position="65"/>
        <end position="241"/>
    </location>
</feature>
<dbReference type="GO" id="GO:0004519">
    <property type="term" value="F:endonuclease activity"/>
    <property type="evidence" value="ECO:0007669"/>
    <property type="project" value="UniProtKB-KW"/>
</dbReference>
<dbReference type="InterPro" id="IPR012296">
    <property type="entry name" value="Nuclease_put_TT1808"/>
</dbReference>
<dbReference type="AlphaFoldDB" id="A0A6B1DBZ6"/>
<reference evidence="3" key="1">
    <citation type="submission" date="2019-09" db="EMBL/GenBank/DDBJ databases">
        <title>Characterisation of the sponge microbiome using genome-centric metagenomics.</title>
        <authorList>
            <person name="Engelberts J.P."/>
            <person name="Robbins S.J."/>
            <person name="De Goeij J.M."/>
            <person name="Aranda M."/>
            <person name="Bell S.C."/>
            <person name="Webster N.S."/>
        </authorList>
    </citation>
    <scope>NUCLEOTIDE SEQUENCE</scope>
    <source>
        <strain evidence="3">SB0661_bin_32</strain>
    </source>
</reference>
<keyword evidence="3" id="KW-0255">Endonuclease</keyword>
<accession>A0A6B1DBZ6</accession>
<gene>
    <name evidence="3" type="ORF">F4X14_18280</name>
</gene>
<dbReference type="SUPFAM" id="SSF52980">
    <property type="entry name" value="Restriction endonuclease-like"/>
    <property type="match status" value="1"/>
</dbReference>
<dbReference type="InterPro" id="IPR011335">
    <property type="entry name" value="Restrct_endonuc-II-like"/>
</dbReference>
<dbReference type="Gene3D" id="3.90.1570.10">
    <property type="entry name" value="tt1808, chain A"/>
    <property type="match status" value="1"/>
</dbReference>
<keyword evidence="3" id="KW-0378">Hydrolase</keyword>
<protein>
    <submittedName>
        <fullName evidence="3">Uma2 family endonuclease</fullName>
    </submittedName>
</protein>
<feature type="region of interest" description="Disordered" evidence="1">
    <location>
        <begin position="278"/>
        <end position="301"/>
    </location>
</feature>
<name>A0A6B1DBZ6_9CHLR</name>
<evidence type="ECO:0000256" key="1">
    <source>
        <dbReference type="SAM" id="MobiDB-lite"/>
    </source>
</evidence>
<evidence type="ECO:0000313" key="3">
    <source>
        <dbReference type="EMBL" id="MYC96912.1"/>
    </source>
</evidence>
<proteinExistence type="predicted"/>
<feature type="region of interest" description="Disordered" evidence="1">
    <location>
        <begin position="1"/>
        <end position="36"/>
    </location>
</feature>
<dbReference type="Pfam" id="PF05685">
    <property type="entry name" value="Uma2"/>
    <property type="match status" value="1"/>
</dbReference>
<sequence>MARKEIVHNIRQRPAETAQGNGATLSDGPVDSGAPSQIERVKNRAPAHGHRVTLAEYWEKWYERPHPHIDVSYEWNNGILEAKPLPNFAQTEQYRWFFRLLSCYLEVNPIAKILCLETGAYMSVQDENLPSRKWEVVFKPDIGIILDDNPAPWGADDQRSYIGVCDIIVEELSDSTSAEIKRDTEEKKDGYARAGVKEYFILDPKDRHLHFYRLGVAGSYEEIEPDEEGVIRSQVLPGFQFRREDLLREPMLVELARDDVYANYVIPELQVAETRVEKAEERADAEAQRADVEAAARRAAEEETQALKAELARLRQQRS</sequence>